<evidence type="ECO:0000313" key="1">
    <source>
        <dbReference type="EMBL" id="POH72523.1"/>
    </source>
</evidence>
<dbReference type="EMBL" id="PPXC01000013">
    <property type="protein sequence ID" value="POH72523.1"/>
    <property type="molecule type" value="Genomic_DNA"/>
</dbReference>
<protein>
    <submittedName>
        <fullName evidence="1">Uncharacterized protein</fullName>
    </submittedName>
</protein>
<accession>A0A2S3ZTM3</accession>
<evidence type="ECO:0000313" key="2">
    <source>
        <dbReference type="Proteomes" id="UP000237061"/>
    </source>
</evidence>
<name>A0A2S3ZTM3_ARTGL</name>
<dbReference type="RefSeq" id="WP_103466746.1">
    <property type="nucleotide sequence ID" value="NZ_PPXC01000013.1"/>
</dbReference>
<gene>
    <name evidence="1" type="ORF">CVS27_15495</name>
</gene>
<reference evidence="1 2" key="1">
    <citation type="submission" date="2018-01" db="EMBL/GenBank/DDBJ databases">
        <title>Arthrobacter sp. nov., from glaciers in China.</title>
        <authorList>
            <person name="Liu Q."/>
            <person name="Xin Y.-H."/>
        </authorList>
    </citation>
    <scope>NUCLEOTIDE SEQUENCE [LARGE SCALE GENOMIC DNA]</scope>
    <source>
        <strain evidence="1 2">HLT2-12-2</strain>
    </source>
</reference>
<comment type="caution">
    <text evidence="1">The sequence shown here is derived from an EMBL/GenBank/DDBJ whole genome shotgun (WGS) entry which is preliminary data.</text>
</comment>
<organism evidence="1 2">
    <name type="scientific">Arthrobacter glacialis</name>
    <dbReference type="NCBI Taxonomy" id="1664"/>
    <lineage>
        <taxon>Bacteria</taxon>
        <taxon>Bacillati</taxon>
        <taxon>Actinomycetota</taxon>
        <taxon>Actinomycetes</taxon>
        <taxon>Micrococcales</taxon>
        <taxon>Micrococcaceae</taxon>
        <taxon>Arthrobacter</taxon>
    </lineage>
</organism>
<keyword evidence="2" id="KW-1185">Reference proteome</keyword>
<proteinExistence type="predicted"/>
<dbReference type="AlphaFoldDB" id="A0A2S3ZTM3"/>
<sequence length="165" mass="16991">MAPTPTAGATQVAPKDSKEAIAQATAVAKQYWAISDEILNDGGKGSDRINAVAVGQARTFVVDSAANLAEQKITFTGKRGFEATEATSSDLTVTDKSGDKVVKDGFVGLTVCNDVSGVSGTNADGSPAKMSSVLRSINSVEVEFDPAAGKWFVSRYPTPSGVIAC</sequence>
<dbReference type="Proteomes" id="UP000237061">
    <property type="component" value="Unassembled WGS sequence"/>
</dbReference>